<dbReference type="AlphaFoldDB" id="A0A0F4L8G7"/>
<dbReference type="SUPFAM" id="SSF56784">
    <property type="entry name" value="HAD-like"/>
    <property type="match status" value="1"/>
</dbReference>
<evidence type="ECO:0000256" key="10">
    <source>
        <dbReference type="ARBA" id="ARBA00039103"/>
    </source>
</evidence>
<comment type="caution">
    <text evidence="14">The sequence shown here is derived from an EMBL/GenBank/DDBJ whole genome shotgun (WGS) entry which is preliminary data.</text>
</comment>
<dbReference type="PRINTS" id="PR00120">
    <property type="entry name" value="HATPASE"/>
</dbReference>
<dbReference type="EMBL" id="JXLH01000029">
    <property type="protein sequence ID" value="KJY54910.1"/>
    <property type="molecule type" value="Genomic_DNA"/>
</dbReference>
<organism evidence="14 15">
    <name type="scientific">Lactobacillus kimbladii</name>
    <dbReference type="NCBI Taxonomy" id="1218506"/>
    <lineage>
        <taxon>Bacteria</taxon>
        <taxon>Bacillati</taxon>
        <taxon>Bacillota</taxon>
        <taxon>Bacilli</taxon>
        <taxon>Lactobacillales</taxon>
        <taxon>Lactobacillaceae</taxon>
        <taxon>Lactobacillus</taxon>
    </lineage>
</organism>
<dbReference type="InterPro" id="IPR027256">
    <property type="entry name" value="P-typ_ATPase_IB"/>
</dbReference>
<evidence type="ECO:0000256" key="3">
    <source>
        <dbReference type="ARBA" id="ARBA00022539"/>
    </source>
</evidence>
<keyword evidence="6" id="KW-1278">Translocase</keyword>
<dbReference type="GO" id="GO:0046872">
    <property type="term" value="F:metal ion binding"/>
    <property type="evidence" value="ECO:0007669"/>
    <property type="project" value="UniProtKB-KW"/>
</dbReference>
<evidence type="ECO:0000256" key="11">
    <source>
        <dbReference type="ARBA" id="ARBA00049338"/>
    </source>
</evidence>
<keyword evidence="3" id="KW-0104">Cadmium</keyword>
<name>A0A0F4L8G7_9LACO</name>
<dbReference type="PANTHER" id="PTHR48085:SF5">
    <property type="entry name" value="CADMIUM_ZINC-TRANSPORTING ATPASE HMA4-RELATED"/>
    <property type="match status" value="1"/>
</dbReference>
<dbReference type="PATRIC" id="fig|1218506.3.peg.2020"/>
<proteinExistence type="inferred from homology"/>
<keyword evidence="8" id="KW-0813">Transport</keyword>
<dbReference type="STRING" id="1218506.JF75_19190"/>
<evidence type="ECO:0000256" key="5">
    <source>
        <dbReference type="ARBA" id="ARBA00022723"/>
    </source>
</evidence>
<comment type="similarity">
    <text evidence="2 12">Belongs to the cation transport ATPase (P-type) (TC 3.A.3) family. Type IB subfamily.</text>
</comment>
<dbReference type="InterPro" id="IPR044492">
    <property type="entry name" value="P_typ_ATPase_HD_dom"/>
</dbReference>
<keyword evidence="15" id="KW-1185">Reference proteome</keyword>
<feature type="transmembrane region" description="Helical" evidence="12">
    <location>
        <begin position="264"/>
        <end position="285"/>
    </location>
</feature>
<dbReference type="Gene3D" id="3.40.1110.10">
    <property type="entry name" value="Calcium-transporting ATPase, cytoplasmic domain N"/>
    <property type="match status" value="1"/>
</dbReference>
<accession>A0A0F4L8G7</accession>
<evidence type="ECO:0000256" key="4">
    <source>
        <dbReference type="ARBA" id="ARBA00022692"/>
    </source>
</evidence>
<dbReference type="InterPro" id="IPR051014">
    <property type="entry name" value="Cation_Transport_ATPase_IB"/>
</dbReference>
<dbReference type="InterPro" id="IPR001757">
    <property type="entry name" value="P_typ_ATPase"/>
</dbReference>
<dbReference type="Pfam" id="PF00702">
    <property type="entry name" value="Hydrolase"/>
    <property type="match status" value="1"/>
</dbReference>
<dbReference type="SFLD" id="SFLDG00002">
    <property type="entry name" value="C1.7:_P-type_atpase_like"/>
    <property type="match status" value="1"/>
</dbReference>
<evidence type="ECO:0000256" key="9">
    <source>
        <dbReference type="ARBA" id="ARBA00023136"/>
    </source>
</evidence>
<evidence type="ECO:0000256" key="12">
    <source>
        <dbReference type="RuleBase" id="RU362081"/>
    </source>
</evidence>
<dbReference type="Gene3D" id="3.40.50.1000">
    <property type="entry name" value="HAD superfamily/HAD-like"/>
    <property type="match status" value="1"/>
</dbReference>
<evidence type="ECO:0000256" key="8">
    <source>
        <dbReference type="ARBA" id="ARBA00023065"/>
    </source>
</evidence>
<evidence type="ECO:0000256" key="6">
    <source>
        <dbReference type="ARBA" id="ARBA00022967"/>
    </source>
</evidence>
<keyword evidence="12" id="KW-0547">Nucleotide-binding</keyword>
<dbReference type="HOGENOM" id="CLU_001771_6_3_9"/>
<dbReference type="EC" id="7.2.2.21" evidence="10"/>
<protein>
    <recommendedName>
        <fullName evidence="10">Cd(2+)-exporting ATPase</fullName>
        <ecNumber evidence="10">7.2.2.21</ecNumber>
    </recommendedName>
</protein>
<dbReference type="PANTHER" id="PTHR48085">
    <property type="entry name" value="CADMIUM/ZINC-TRANSPORTING ATPASE HMA2-RELATED"/>
    <property type="match status" value="1"/>
</dbReference>
<gene>
    <name evidence="14" type="ORF">JF75_19190</name>
</gene>
<feature type="transmembrane region" description="Helical" evidence="12">
    <location>
        <begin position="564"/>
        <end position="587"/>
    </location>
</feature>
<dbReference type="InterPro" id="IPR023298">
    <property type="entry name" value="ATPase_P-typ_TM_dom_sf"/>
</dbReference>
<dbReference type="Pfam" id="PF00122">
    <property type="entry name" value="E1-E2_ATPase"/>
    <property type="match status" value="1"/>
</dbReference>
<evidence type="ECO:0000256" key="2">
    <source>
        <dbReference type="ARBA" id="ARBA00006024"/>
    </source>
</evidence>
<feature type="transmembrane region" description="Helical" evidence="12">
    <location>
        <begin position="239"/>
        <end position="258"/>
    </location>
</feature>
<dbReference type="InterPro" id="IPR023299">
    <property type="entry name" value="ATPase_P-typ_cyto_dom_N"/>
</dbReference>
<keyword evidence="9 12" id="KW-0472">Membrane</keyword>
<evidence type="ECO:0000313" key="15">
    <source>
        <dbReference type="Proteomes" id="UP000033612"/>
    </source>
</evidence>
<keyword evidence="5 12" id="KW-0479">Metal-binding</keyword>
<dbReference type="GO" id="GO:0005886">
    <property type="term" value="C:plasma membrane"/>
    <property type="evidence" value="ECO:0007669"/>
    <property type="project" value="UniProtKB-SubCell"/>
</dbReference>
<sequence>MSFKRQWKFILVLAIGIVGLFCQFGLKTKSLFQIGNLQFPIQAVLIDIVGIMMAISLLAEIASDFKSGRYGVDILAVIAVVSTILIGDIWAEWMILVMMTGGQTLEDYATGQADKELRSLLSNSPTIANKIVNNELVSVDVEQLKIGDHVLIKPGEQVPVDGKVVSGESSFDQSSLTGESVPVTKKAEDELMSGSINGSVAVEMAVTKKASDSEYQTIVSLVESSQAKPAKFVKMADRYAVPFTIISLVIGIAAWIHSGNPVNFAEVMVVASPCPLLIAAPVALVSGMSSMSKHHIIVKSGPTLEKLATAKTFAFDKTGTLTENQLVIDEIVPASDSSYSPATLQSYATSVEQQSSHIIANSLVNVADKNLLKPATNIKESTGQGISGTVEGHLVKVGKLDYVKPQEKAATVNATAVYISIDDKYAGYITFKDQVRPESAETIARLKRQSGAHIMMLTGDHKDVADKIGESVGVNDIRYGLLPAEKIAAIKNVPQEKRPVVMTGDGINDAPSLSAADVGIAMGVKGASAASESADAIIMVNDLSKINDAVAISKHTMKVANIDVLTAITIVVIIELIAFTGIIPAFWGAILQEVVDMISISLALLAKTTPKNPEQTGISPAK</sequence>
<dbReference type="SFLD" id="SFLDF00027">
    <property type="entry name" value="p-type_atpase"/>
    <property type="match status" value="1"/>
</dbReference>
<dbReference type="GO" id="GO:0016887">
    <property type="term" value="F:ATP hydrolysis activity"/>
    <property type="evidence" value="ECO:0007669"/>
    <property type="project" value="InterPro"/>
</dbReference>
<dbReference type="SUPFAM" id="SSF81665">
    <property type="entry name" value="Calcium ATPase, transmembrane domain M"/>
    <property type="match status" value="1"/>
</dbReference>
<evidence type="ECO:0000256" key="7">
    <source>
        <dbReference type="ARBA" id="ARBA00022989"/>
    </source>
</evidence>
<evidence type="ECO:0000256" key="1">
    <source>
        <dbReference type="ARBA" id="ARBA00004651"/>
    </source>
</evidence>
<dbReference type="PROSITE" id="PS00154">
    <property type="entry name" value="ATPASE_E1_E2"/>
    <property type="match status" value="1"/>
</dbReference>
<feature type="transmembrane region" description="Helical" evidence="12">
    <location>
        <begin position="6"/>
        <end position="26"/>
    </location>
</feature>
<dbReference type="SUPFAM" id="SSF81653">
    <property type="entry name" value="Calcium ATPase, transduction domain A"/>
    <property type="match status" value="1"/>
</dbReference>
<dbReference type="OrthoDB" id="9813266at2"/>
<feature type="domain" description="P-type ATPase A" evidence="13">
    <location>
        <begin position="124"/>
        <end position="223"/>
    </location>
</feature>
<dbReference type="NCBIfam" id="TIGR01525">
    <property type="entry name" value="ATPase-IB_hvy"/>
    <property type="match status" value="1"/>
</dbReference>
<dbReference type="SFLD" id="SFLDS00003">
    <property type="entry name" value="Haloacid_Dehalogenase"/>
    <property type="match status" value="1"/>
</dbReference>
<keyword evidence="12" id="KW-1003">Cell membrane</keyword>
<dbReference type="InterPro" id="IPR018303">
    <property type="entry name" value="ATPase_P-typ_P_site"/>
</dbReference>
<reference evidence="14 15" key="1">
    <citation type="submission" date="2015-01" db="EMBL/GenBank/DDBJ databases">
        <title>Comparative genomics of the lactic acid bacteria isolated from the honey bee gut.</title>
        <authorList>
            <person name="Ellegaard K.M."/>
            <person name="Tamarit D."/>
            <person name="Javelind E."/>
            <person name="Olofsson T."/>
            <person name="Andersson S.G."/>
            <person name="Vasquez A."/>
        </authorList>
    </citation>
    <scope>NUCLEOTIDE SEQUENCE [LARGE SCALE GENOMIC DNA]</scope>
    <source>
        <strain evidence="14 15">Hma2</strain>
    </source>
</reference>
<feature type="transmembrane region" description="Helical" evidence="12">
    <location>
        <begin position="38"/>
        <end position="58"/>
    </location>
</feature>
<dbReference type="CDD" id="cd07544">
    <property type="entry name" value="P-type_ATPase_HM"/>
    <property type="match status" value="1"/>
</dbReference>
<dbReference type="InterPro" id="IPR036412">
    <property type="entry name" value="HAD-like_sf"/>
</dbReference>
<dbReference type="GO" id="GO:0005524">
    <property type="term" value="F:ATP binding"/>
    <property type="evidence" value="ECO:0007669"/>
    <property type="project" value="UniProtKB-UniRule"/>
</dbReference>
<dbReference type="NCBIfam" id="TIGR01512">
    <property type="entry name" value="ATPase-IB2_Cd"/>
    <property type="match status" value="1"/>
</dbReference>
<dbReference type="Proteomes" id="UP000033612">
    <property type="component" value="Unassembled WGS sequence"/>
</dbReference>
<dbReference type="InterPro" id="IPR008250">
    <property type="entry name" value="ATPase_P-typ_transduc_dom_A_sf"/>
</dbReference>
<dbReference type="RefSeq" id="WP_046332843.1">
    <property type="nucleotide sequence ID" value="NZ_JBHTBO010000012.1"/>
</dbReference>
<dbReference type="FunFam" id="2.70.150.10:FF:000002">
    <property type="entry name" value="Copper-transporting ATPase 1, putative"/>
    <property type="match status" value="1"/>
</dbReference>
<dbReference type="InterPro" id="IPR059000">
    <property type="entry name" value="ATPase_P-type_domA"/>
</dbReference>
<comment type="subcellular location">
    <subcellularLocation>
        <location evidence="1">Cell membrane</location>
        <topology evidence="1">Multi-pass membrane protein</topology>
    </subcellularLocation>
</comment>
<dbReference type="NCBIfam" id="TIGR01494">
    <property type="entry name" value="ATPase_P-type"/>
    <property type="match status" value="1"/>
</dbReference>
<dbReference type="InterPro" id="IPR023214">
    <property type="entry name" value="HAD_sf"/>
</dbReference>
<dbReference type="PRINTS" id="PR00119">
    <property type="entry name" value="CATATPASE"/>
</dbReference>
<evidence type="ECO:0000313" key="14">
    <source>
        <dbReference type="EMBL" id="KJY54910.1"/>
    </source>
</evidence>
<keyword evidence="7 12" id="KW-1133">Transmembrane helix</keyword>
<comment type="catalytic activity">
    <reaction evidence="11">
        <text>Cd(2+)(in) + ATP + H2O = Cd(2+)(out) + ADP + phosphate + H(+)</text>
        <dbReference type="Rhea" id="RHEA:12132"/>
        <dbReference type="ChEBI" id="CHEBI:15377"/>
        <dbReference type="ChEBI" id="CHEBI:15378"/>
        <dbReference type="ChEBI" id="CHEBI:30616"/>
        <dbReference type="ChEBI" id="CHEBI:43474"/>
        <dbReference type="ChEBI" id="CHEBI:48775"/>
        <dbReference type="ChEBI" id="CHEBI:456216"/>
        <dbReference type="EC" id="7.2.2.21"/>
    </reaction>
</comment>
<evidence type="ECO:0000259" key="13">
    <source>
        <dbReference type="Pfam" id="PF00122"/>
    </source>
</evidence>
<keyword evidence="12" id="KW-0067">ATP-binding</keyword>
<dbReference type="GO" id="GO:0008551">
    <property type="term" value="F:P-type cadmium transporter activity"/>
    <property type="evidence" value="ECO:0007669"/>
    <property type="project" value="UniProtKB-EC"/>
</dbReference>
<dbReference type="Gene3D" id="2.70.150.10">
    <property type="entry name" value="Calcium-transporting ATPase, cytoplasmic transduction domain A"/>
    <property type="match status" value="1"/>
</dbReference>
<keyword evidence="8" id="KW-0406">Ion transport</keyword>
<keyword evidence="4 12" id="KW-0812">Transmembrane</keyword>